<organism evidence="2 3">
    <name type="scientific">Streptacidiphilus cavernicola</name>
    <dbReference type="NCBI Taxonomy" id="3342716"/>
    <lineage>
        <taxon>Bacteria</taxon>
        <taxon>Bacillati</taxon>
        <taxon>Actinomycetota</taxon>
        <taxon>Actinomycetes</taxon>
        <taxon>Kitasatosporales</taxon>
        <taxon>Streptomycetaceae</taxon>
        <taxon>Streptacidiphilus</taxon>
    </lineage>
</organism>
<dbReference type="SUPFAM" id="SSF51161">
    <property type="entry name" value="Trimeric LpxA-like enzymes"/>
    <property type="match status" value="1"/>
</dbReference>
<name>A0ABV6UYT1_9ACTN</name>
<evidence type="ECO:0008006" key="4">
    <source>
        <dbReference type="Google" id="ProtNLM"/>
    </source>
</evidence>
<dbReference type="RefSeq" id="WP_030263880.1">
    <property type="nucleotide sequence ID" value="NZ_JBHEZZ010000031.1"/>
</dbReference>
<comment type="caution">
    <text evidence="2">The sequence shown here is derived from an EMBL/GenBank/DDBJ whole genome shotgun (WGS) entry which is preliminary data.</text>
</comment>
<dbReference type="Proteomes" id="UP001592528">
    <property type="component" value="Unassembled WGS sequence"/>
</dbReference>
<protein>
    <recommendedName>
        <fullName evidence="4">Serine acetyltransferase</fullName>
    </recommendedName>
</protein>
<dbReference type="PANTHER" id="PTHR42811">
    <property type="entry name" value="SERINE ACETYLTRANSFERASE"/>
    <property type="match status" value="1"/>
</dbReference>
<dbReference type="InterPro" id="IPR011004">
    <property type="entry name" value="Trimer_LpxA-like_sf"/>
</dbReference>
<proteinExistence type="predicted"/>
<accession>A0ABV6UYT1</accession>
<feature type="region of interest" description="Disordered" evidence="1">
    <location>
        <begin position="141"/>
        <end position="177"/>
    </location>
</feature>
<dbReference type="EMBL" id="JBHEZZ010000031">
    <property type="protein sequence ID" value="MFC1406617.1"/>
    <property type="molecule type" value="Genomic_DNA"/>
</dbReference>
<evidence type="ECO:0000313" key="2">
    <source>
        <dbReference type="EMBL" id="MFC1406617.1"/>
    </source>
</evidence>
<feature type="compositionally biased region" description="Polar residues" evidence="1">
    <location>
        <begin position="148"/>
        <end position="164"/>
    </location>
</feature>
<keyword evidence="3" id="KW-1185">Reference proteome</keyword>
<sequence>MSLVASLIQRRRHPLLRRAVQEVLALYGVEVPAAAEIGPGLIVFHRGFGTVLHPFTTLGAGVTLYNGVTIGRADPWVPQEQSLMERVVVEDGAVLCSGAKVLCKKGVLTVGRGTVVGANAVLTTSTGSYEIWAGAPARRIGTRAQLPGPSQESARSTERATSTAREGGSGRSSGPVT</sequence>
<reference evidence="2 3" key="1">
    <citation type="submission" date="2024-09" db="EMBL/GenBank/DDBJ databases">
        <authorList>
            <person name="Lee S.D."/>
        </authorList>
    </citation>
    <scope>NUCLEOTIDE SEQUENCE [LARGE SCALE GENOMIC DNA]</scope>
    <source>
        <strain evidence="2 3">N1-5</strain>
    </source>
</reference>
<evidence type="ECO:0000313" key="3">
    <source>
        <dbReference type="Proteomes" id="UP001592528"/>
    </source>
</evidence>
<dbReference type="Gene3D" id="2.160.10.10">
    <property type="entry name" value="Hexapeptide repeat proteins"/>
    <property type="match status" value="1"/>
</dbReference>
<evidence type="ECO:0000256" key="1">
    <source>
        <dbReference type="SAM" id="MobiDB-lite"/>
    </source>
</evidence>
<gene>
    <name evidence="2" type="ORF">ACEZDJ_35530</name>
</gene>